<keyword evidence="5" id="KW-0378">Hydrolase</keyword>
<dbReference type="EC" id="2.1.1.72" evidence="1"/>
<keyword evidence="5" id="KW-0540">Nuclease</keyword>
<sequence>MAAYSFIDNINDFFSTGYFTEDFQKKVFDKSGYSQEGIKELCTRFSALRQQYNRYKQAVTSRYAREKDKERETFDFNSKLLECLGYYKATVKEQPTAILSLPIGENGAQQDVPVRIVCNRTDGSPQLYVMDIPTLVSASDDTDAETGFAELGLDRLVTHIFSLPEQEHPRYILMSSGNMVFFMDADKWERGAYLRFDIERLLVETTQSAMRNYFALFYLLVSREALAAIGDTPLMQQLEEESYKNAYVVTQDLKRGVVAAVEALANEAIWYIKHTPDNKFHDQDETDDNFETMMRDDCLVFIYRLLFIFYAESRPDLDILPINDQTYQRGYSLEMLRDLEQVNLITAEELNGYFFDHSIKRLFALILRGYNEDRVDASSMTASFRVRHIDSPLFSDTKLKVLVGVKFRNVVWQSIVCQLSLSQKQKGKPRGRISYANLGINQLGSVYENLLAYRGFYAEEDYIEVHPKGDLVETYLQPRSRRDVFEEDEILKDEEGHDIIHPRGKFIYRLNGRDRKKSASFYTPEVLTKSTVKYTLKPIVEKLECGEIKASDLLQMKILEPAMGAAAFQNEVINQLAVLYLQFRKQEVGETIDPLQYPNELQKVKAFIATSNVYGVDLNATAIELGKLSLWLNVMHKDMEVPFFSNRLAEGNAVIGAWLKVYKKSDVVRTTVGQRAYDKKWWEAPTHRIHFSDSRLERHYTEVYHFLLPMQDMLGILNAKLPTFSKEEEQKLKEKKKVMANIRKSWLNGITGEEYKQLERISRKIDVLLKKYVEFQMGVAEYANNGYAVWKYAGKRTLPFETNAQREEFDDQRYRKDSAYMKLKAVMDYWCSLFFWEYKDLVDLPTRQEYWDDIERILNVEVKAASPKVRFSNAGKTGEEDLFLPKQGRIDFDAEEEESAAKVQSLEYYLAEMGNKQTNKLQLEGAYSERRFDIVKELAKRYHFFHPMLEFLEVFWLRDGFDIICGNPPWEKWSYEQQEVIGEKYPEVLIREDSATDVEHALEMYFQNATIKSMCMMEQVEATCSATFMNSFACYPLLVGQQADLYKNVLTNCFDLLSEKGYLGMLHPESVYDDAKGQPLRKVMYRRLQYHFQYQNALNLFPIAHRRKYSANIYTGLKDEISFDSISNLFHPKTVDDCYMHNGQGICEGIKGKNGKWNLAGHKNRIVHYNAKYIKLLSDTFEDGRYPDCAKLVSVHNNEMLGILDKISNYPMKVTSVKYFITECLHETGAPTAGLIKDVRSHTCYPRLDNCEMIYNAPQFYVSNPIYQTPKEVSLKKGDFNIVDLEKISDDYIQRTKYLPLVENYRSLSAFNAFVIGQDENGSDVYDSLLDHYKVGFRKMVNLSGERSLICAVLPRRTAHIHGVISISFLDRNYTVDMAALCSSIVMDFYWKTIATQNITESRLATFPFGIKKKFKSAMYSRTLMLNCLNKYYDDLWSGCWCESFRTDSWSLEDARLKPFSELTPSWNHDTPLRNHFERRQALVEIDVLAAMSFGLSLEDLEFIYDIQFPVLRQNEDDTWYDQKGNVVYSVSLCKKGVGVDRATWNTIRGEQLSDNIYQGATSSYIHTVPVEKSELYGGEQVTYYAPYTRCDRIADYQRAWTFFEERFKNED</sequence>
<evidence type="ECO:0000313" key="5">
    <source>
        <dbReference type="EMBL" id="RHA89482.1"/>
    </source>
</evidence>
<protein>
    <recommendedName>
        <fullName evidence="1">site-specific DNA-methyltransferase (adenine-specific)</fullName>
        <ecNumber evidence="1">2.1.1.72</ecNumber>
    </recommendedName>
</protein>
<dbReference type="Gene3D" id="3.40.50.150">
    <property type="entry name" value="Vaccinia Virus protein VP39"/>
    <property type="match status" value="2"/>
</dbReference>
<dbReference type="GO" id="GO:0004519">
    <property type="term" value="F:endonuclease activity"/>
    <property type="evidence" value="ECO:0007669"/>
    <property type="project" value="UniProtKB-KW"/>
</dbReference>
<keyword evidence="3" id="KW-0808">Transferase</keyword>
<keyword evidence="2" id="KW-0489">Methyltransferase</keyword>
<dbReference type="EMBL" id="QSFW01000001">
    <property type="protein sequence ID" value="RHA89482.1"/>
    <property type="molecule type" value="Genomic_DNA"/>
</dbReference>
<evidence type="ECO:0000256" key="1">
    <source>
        <dbReference type="ARBA" id="ARBA00011900"/>
    </source>
</evidence>
<proteinExistence type="predicted"/>
<dbReference type="SUPFAM" id="SSF53335">
    <property type="entry name" value="S-adenosyl-L-methionine-dependent methyltransferases"/>
    <property type="match status" value="1"/>
</dbReference>
<dbReference type="InterPro" id="IPR050953">
    <property type="entry name" value="N4_N6_ade-DNA_methylase"/>
</dbReference>
<dbReference type="PANTHER" id="PTHR33841">
    <property type="entry name" value="DNA METHYLTRANSFERASE YEEA-RELATED"/>
    <property type="match status" value="1"/>
</dbReference>
<evidence type="ECO:0000256" key="4">
    <source>
        <dbReference type="ARBA" id="ARBA00047942"/>
    </source>
</evidence>
<dbReference type="PANTHER" id="PTHR33841:SF1">
    <property type="entry name" value="DNA METHYLTRANSFERASE A"/>
    <property type="match status" value="1"/>
</dbReference>
<evidence type="ECO:0000256" key="3">
    <source>
        <dbReference type="ARBA" id="ARBA00022679"/>
    </source>
</evidence>
<comment type="catalytic activity">
    <reaction evidence="4">
        <text>a 2'-deoxyadenosine in DNA + S-adenosyl-L-methionine = an N(6)-methyl-2'-deoxyadenosine in DNA + S-adenosyl-L-homocysteine + H(+)</text>
        <dbReference type="Rhea" id="RHEA:15197"/>
        <dbReference type="Rhea" id="RHEA-COMP:12418"/>
        <dbReference type="Rhea" id="RHEA-COMP:12419"/>
        <dbReference type="ChEBI" id="CHEBI:15378"/>
        <dbReference type="ChEBI" id="CHEBI:57856"/>
        <dbReference type="ChEBI" id="CHEBI:59789"/>
        <dbReference type="ChEBI" id="CHEBI:90615"/>
        <dbReference type="ChEBI" id="CHEBI:90616"/>
        <dbReference type="EC" id="2.1.1.72"/>
    </reaction>
</comment>
<keyword evidence="5" id="KW-0255">Endonuclease</keyword>
<comment type="caution">
    <text evidence="5">The sequence shown here is derived from an EMBL/GenBank/DDBJ whole genome shotgun (WGS) entry which is preliminary data.</text>
</comment>
<dbReference type="GO" id="GO:0032259">
    <property type="term" value="P:methylation"/>
    <property type="evidence" value="ECO:0007669"/>
    <property type="project" value="UniProtKB-KW"/>
</dbReference>
<evidence type="ECO:0000313" key="6">
    <source>
        <dbReference type="Proteomes" id="UP000284990"/>
    </source>
</evidence>
<name>A0AA92WJ91_9BACT</name>
<dbReference type="InterPro" id="IPR029063">
    <property type="entry name" value="SAM-dependent_MTases_sf"/>
</dbReference>
<dbReference type="RefSeq" id="WP_118189803.1">
    <property type="nucleotide sequence ID" value="NZ_QSFW01000001.1"/>
</dbReference>
<reference evidence="5 6" key="1">
    <citation type="submission" date="2018-08" db="EMBL/GenBank/DDBJ databases">
        <title>A genome reference for cultivated species of the human gut microbiota.</title>
        <authorList>
            <person name="Zou Y."/>
            <person name="Xue W."/>
            <person name="Luo G."/>
        </authorList>
    </citation>
    <scope>NUCLEOTIDE SEQUENCE [LARGE SCALE GENOMIC DNA]</scope>
    <source>
        <strain evidence="5 6">AM42-23AC</strain>
    </source>
</reference>
<dbReference type="GO" id="GO:0009007">
    <property type="term" value="F:site-specific DNA-methyltransferase (adenine-specific) activity"/>
    <property type="evidence" value="ECO:0007669"/>
    <property type="project" value="UniProtKB-EC"/>
</dbReference>
<evidence type="ECO:0000256" key="2">
    <source>
        <dbReference type="ARBA" id="ARBA00022603"/>
    </source>
</evidence>
<accession>A0AA92WJ91</accession>
<dbReference type="Proteomes" id="UP000284990">
    <property type="component" value="Unassembled WGS sequence"/>
</dbReference>
<organism evidence="5 6">
    <name type="scientific">Segatella copri</name>
    <dbReference type="NCBI Taxonomy" id="165179"/>
    <lineage>
        <taxon>Bacteria</taxon>
        <taxon>Pseudomonadati</taxon>
        <taxon>Bacteroidota</taxon>
        <taxon>Bacteroidia</taxon>
        <taxon>Bacteroidales</taxon>
        <taxon>Prevotellaceae</taxon>
        <taxon>Segatella</taxon>
    </lineage>
</organism>
<gene>
    <name evidence="5" type="ORF">DW916_00425</name>
</gene>